<evidence type="ECO:0000259" key="6">
    <source>
        <dbReference type="PROSITE" id="PS51526"/>
    </source>
</evidence>
<dbReference type="OMA" id="DKYKFDS"/>
<dbReference type="FunCoup" id="D5GFN4">
    <property type="interactions" value="211"/>
</dbReference>
<dbReference type="Proteomes" id="UP000006911">
    <property type="component" value="Unassembled WGS sequence"/>
</dbReference>
<dbReference type="GO" id="GO:0006325">
    <property type="term" value="P:chromatin organization"/>
    <property type="evidence" value="ECO:0007669"/>
    <property type="project" value="UniProtKB-KW"/>
</dbReference>
<dbReference type="PANTHER" id="PTHR22970">
    <property type="entry name" value="AT-RICH INTERACTIVE DOMAIN-CONTAINING PROTEIN 2"/>
    <property type="match status" value="1"/>
</dbReference>
<keyword evidence="4" id="KW-0539">Nucleus</keyword>
<keyword evidence="3" id="KW-0804">Transcription</keyword>
<dbReference type="GeneID" id="9188275"/>
<evidence type="ECO:0000256" key="1">
    <source>
        <dbReference type="ARBA" id="ARBA00022853"/>
    </source>
</evidence>
<dbReference type="InParanoid" id="D5GFN4"/>
<name>D5GFN4_TUBMM</name>
<keyword evidence="2" id="KW-0805">Transcription regulation</keyword>
<dbReference type="Gene3D" id="1.25.10.10">
    <property type="entry name" value="Leucine-rich Repeat Variant"/>
    <property type="match status" value="1"/>
</dbReference>
<organism evidence="7 8">
    <name type="scientific">Tuber melanosporum (strain Mel28)</name>
    <name type="common">Perigord black truffle</name>
    <dbReference type="NCBI Taxonomy" id="656061"/>
    <lineage>
        <taxon>Eukaryota</taxon>
        <taxon>Fungi</taxon>
        <taxon>Dikarya</taxon>
        <taxon>Ascomycota</taxon>
        <taxon>Pezizomycotina</taxon>
        <taxon>Pezizomycetes</taxon>
        <taxon>Pezizales</taxon>
        <taxon>Tuberaceae</taxon>
        <taxon>Tuber</taxon>
    </lineage>
</organism>
<proteinExistence type="predicted"/>
<dbReference type="KEGG" id="tml:GSTUM_00006997001"/>
<accession>D5GFN4</accession>
<dbReference type="STRING" id="656061.D5GFN4"/>
<dbReference type="InterPro" id="IPR011989">
    <property type="entry name" value="ARM-like"/>
</dbReference>
<reference evidence="7 8" key="1">
    <citation type="journal article" date="2010" name="Nature">
        <title>Perigord black truffle genome uncovers evolutionary origins and mechanisms of symbiosis.</title>
        <authorList>
            <person name="Martin F."/>
            <person name="Kohler A."/>
            <person name="Murat C."/>
            <person name="Balestrini R."/>
            <person name="Coutinho P.M."/>
            <person name="Jaillon O."/>
            <person name="Montanini B."/>
            <person name="Morin E."/>
            <person name="Noel B."/>
            <person name="Percudani R."/>
            <person name="Porcel B."/>
            <person name="Rubini A."/>
            <person name="Amicucci A."/>
            <person name="Amselem J."/>
            <person name="Anthouard V."/>
            <person name="Arcioni S."/>
            <person name="Artiguenave F."/>
            <person name="Aury J.M."/>
            <person name="Ballario P."/>
            <person name="Bolchi A."/>
            <person name="Brenna A."/>
            <person name="Brun A."/>
            <person name="Buee M."/>
            <person name="Cantarel B."/>
            <person name="Chevalier G."/>
            <person name="Couloux A."/>
            <person name="Da Silva C."/>
            <person name="Denoeud F."/>
            <person name="Duplessis S."/>
            <person name="Ghignone S."/>
            <person name="Hilselberger B."/>
            <person name="Iotti M."/>
            <person name="Marcais B."/>
            <person name="Mello A."/>
            <person name="Miranda M."/>
            <person name="Pacioni G."/>
            <person name="Quesneville H."/>
            <person name="Riccioni C."/>
            <person name="Ruotolo R."/>
            <person name="Splivallo R."/>
            <person name="Stocchi V."/>
            <person name="Tisserant E."/>
            <person name="Viscomi A.R."/>
            <person name="Zambonelli A."/>
            <person name="Zampieri E."/>
            <person name="Henrissat B."/>
            <person name="Lebrun M.H."/>
            <person name="Paolocci F."/>
            <person name="Bonfante P."/>
            <person name="Ottonello S."/>
            <person name="Wincker P."/>
        </authorList>
    </citation>
    <scope>NUCLEOTIDE SEQUENCE [LARGE SCALE GENOMIC DNA]</scope>
    <source>
        <strain evidence="7 8">Mel28</strain>
    </source>
</reference>
<dbReference type="InterPro" id="IPR016024">
    <property type="entry name" value="ARM-type_fold"/>
</dbReference>
<evidence type="ECO:0000256" key="5">
    <source>
        <dbReference type="SAM" id="MobiDB-lite"/>
    </source>
</evidence>
<keyword evidence="1" id="KW-0156">Chromatin regulator</keyword>
<protein>
    <submittedName>
        <fullName evidence="7">(Perigord truffle) hypothetical protein</fullName>
    </submittedName>
</protein>
<evidence type="ECO:0000313" key="8">
    <source>
        <dbReference type="Proteomes" id="UP000006911"/>
    </source>
</evidence>
<gene>
    <name evidence="7" type="ORF">GSTUM_00006997001</name>
</gene>
<dbReference type="GO" id="GO:0006355">
    <property type="term" value="P:regulation of DNA-templated transcription"/>
    <property type="evidence" value="ECO:0007669"/>
    <property type="project" value="InterPro"/>
</dbReference>
<dbReference type="GO" id="GO:0016586">
    <property type="term" value="C:RSC-type complex"/>
    <property type="evidence" value="ECO:0007669"/>
    <property type="project" value="TreeGrafter"/>
</dbReference>
<feature type="domain" description="RFX-type winged-helix" evidence="6">
    <location>
        <begin position="372"/>
        <end position="451"/>
    </location>
</feature>
<evidence type="ECO:0000313" key="7">
    <source>
        <dbReference type="EMBL" id="CAZ83327.1"/>
    </source>
</evidence>
<evidence type="ECO:0000256" key="3">
    <source>
        <dbReference type="ARBA" id="ARBA00023163"/>
    </source>
</evidence>
<dbReference type="EMBL" id="FN430209">
    <property type="protein sequence ID" value="CAZ83327.1"/>
    <property type="molecule type" value="Genomic_DNA"/>
</dbReference>
<dbReference type="AlphaFoldDB" id="D5GFN4"/>
<dbReference type="eggNOG" id="ENOG502QVTM">
    <property type="taxonomic scope" value="Eukaryota"/>
</dbReference>
<dbReference type="InterPro" id="IPR052406">
    <property type="entry name" value="Chromatin_Remodeling_Comp"/>
</dbReference>
<evidence type="ECO:0000256" key="4">
    <source>
        <dbReference type="ARBA" id="ARBA00023242"/>
    </source>
</evidence>
<dbReference type="Gene3D" id="3.30.160.60">
    <property type="entry name" value="Classic Zinc Finger"/>
    <property type="match status" value="1"/>
</dbReference>
<dbReference type="RefSeq" id="XP_002839136.1">
    <property type="nucleotide sequence ID" value="XM_002839090.1"/>
</dbReference>
<evidence type="ECO:0000256" key="2">
    <source>
        <dbReference type="ARBA" id="ARBA00023015"/>
    </source>
</evidence>
<dbReference type="GO" id="GO:0003677">
    <property type="term" value="F:DNA binding"/>
    <property type="evidence" value="ECO:0007669"/>
    <property type="project" value="InterPro"/>
</dbReference>
<dbReference type="PROSITE" id="PS51526">
    <property type="entry name" value="RFX_DBD"/>
    <property type="match status" value="1"/>
</dbReference>
<dbReference type="InterPro" id="IPR003150">
    <property type="entry name" value="DNA-bd_RFX"/>
</dbReference>
<dbReference type="PANTHER" id="PTHR22970:SF14">
    <property type="entry name" value="AT-RICH INTERACTIVE DOMAIN-CONTAINING PROTEIN 2"/>
    <property type="match status" value="1"/>
</dbReference>
<keyword evidence="8" id="KW-1185">Reference proteome</keyword>
<sequence>MNGNTLNFPSFQSSSINAPIGRPVATPRNAPHEFVNHKRRAAEVLISNPNRHGAGHQGAAPMVRISMGLKSGIPSEVDYSLSQLVRISFESGDELRAEAYPGLSEALFEKLATIQTLVGTCYLEGAGELLGDSKFVKLLEKINEAALVLRNMSLQPDNARYFSRLKNGRQIIVACMNLPGQRCLIELKHYILDMVEAMAIHFSLAVDDDLFPTLHANLLSDDRGLVLGSLRAICRLVMGRDEANCIGQIDKLAIDRIKALIMLEDEDLVSACLDFLYQYTTNEENVEKLIQPPDGIEIIKQLTRLLLHQAIPGDQVVYLTGSLKPITKTTVIPNLPQEIVNDLLSYAEPDRAAKWLVLIYTMHILYLSLTVARIRMRCCFEEDKHADITQIALWQAYQARFTEYVAAGRPLLPAAEFIKNVSVAFNNASAMVLPIPGGGQKFIIKGIKPRETPMSVKGQVYLACKWITVTNINNTTGTDTAQAQQQPTQPTKCPAQLATPQDLWVHILQDHLSPPDSTQQPQAKLFCNWGGCERFHPAGDSDRRKVIAHVRTHMPETNPPKSTHPASRYPSANGWSEDPKQIKLVIRRDQTGIDDRGEAVGIPLTAVLVLRNVARRGMFNGKELMSGERPILFEIMAVNKPLATYIADLLVEGDEVGVDD</sequence>
<dbReference type="SUPFAM" id="SSF48371">
    <property type="entry name" value="ARM repeat"/>
    <property type="match status" value="1"/>
</dbReference>
<feature type="region of interest" description="Disordered" evidence="5">
    <location>
        <begin position="554"/>
        <end position="576"/>
    </location>
</feature>
<dbReference type="HOGENOM" id="CLU_008152_0_0_1"/>